<dbReference type="Gene3D" id="3.30.70.580">
    <property type="entry name" value="Pseudouridine synthase I, catalytic domain, N-terminal subdomain"/>
    <property type="match status" value="1"/>
</dbReference>
<dbReference type="PROSITE" id="PS50889">
    <property type="entry name" value="S4"/>
    <property type="match status" value="1"/>
</dbReference>
<evidence type="ECO:0000256" key="6">
    <source>
        <dbReference type="RuleBase" id="RU003887"/>
    </source>
</evidence>
<evidence type="ECO:0000256" key="7">
    <source>
        <dbReference type="SAM" id="MobiDB-lite"/>
    </source>
</evidence>
<dbReference type="Gene3D" id="3.10.290.10">
    <property type="entry name" value="RNA-binding S4 domain"/>
    <property type="match status" value="1"/>
</dbReference>
<dbReference type="PROSITE" id="PS01149">
    <property type="entry name" value="PSI_RSU"/>
    <property type="match status" value="1"/>
</dbReference>
<dbReference type="InterPro" id="IPR042092">
    <property type="entry name" value="PsdUridine_s_RsuA/RluB/E/F_cat"/>
</dbReference>
<evidence type="ECO:0000259" key="8">
    <source>
        <dbReference type="SMART" id="SM00363"/>
    </source>
</evidence>
<dbReference type="GO" id="GO:0003723">
    <property type="term" value="F:RNA binding"/>
    <property type="evidence" value="ECO:0007669"/>
    <property type="project" value="UniProtKB-KW"/>
</dbReference>
<evidence type="ECO:0000256" key="1">
    <source>
        <dbReference type="ARBA" id="ARBA00000073"/>
    </source>
</evidence>
<dbReference type="CDD" id="cd00165">
    <property type="entry name" value="S4"/>
    <property type="match status" value="1"/>
</dbReference>
<dbReference type="Pfam" id="PF01479">
    <property type="entry name" value="S4"/>
    <property type="match status" value="1"/>
</dbReference>
<dbReference type="InterPro" id="IPR020103">
    <property type="entry name" value="PsdUridine_synth_cat_dom_sf"/>
</dbReference>
<gene>
    <name evidence="9" type="ORF">SAMN04488095_3713</name>
</gene>
<sequence length="441" mass="48922">MTDDSRQGDRIAKVIARAGLASRRDAEVMVTELRVKVNGRTVSNVATNILPGDKVTVDGKPLPQADGARLWLYHKPLGLVTSARDEKGRETVFDALPPELGRVMSVGRLDLNSEGLLLLTNDGELKRQLELPSTGWLRRYRVRINGTPTEATLDILRNGMTVDGEDFAPMQVTLDRQKGANAWLTVGLREGRNREIRRAMDAVDLYVNRLIRISYGPFQLGTLPPGDVEEIKPRVLREQLGSTFDGELAETRKGTGPMAEDDDKTRPVGRKPRPGGPRKPTDARGDRPARGGDGKPRLAKDGERKPFEKRAERPARDGDRPARGGDGKPRFAKDGERKPFEKRGERPARDGDGKPRFAKDGDRKPRESRDDARPARAARPFDRKGPEDKPKETKAERTTRLRADSSISLRKGGQRGKGIVKPKKPASTKRMKKPEDGKGED</sequence>
<dbReference type="InterPro" id="IPR018496">
    <property type="entry name" value="PsdUridine_synth_RsuA/RluB_CS"/>
</dbReference>
<dbReference type="AlphaFoldDB" id="A0A1I3UFC4"/>
<dbReference type="InterPro" id="IPR000748">
    <property type="entry name" value="PsdUridine_synth_RsuA/RluB/E/F"/>
</dbReference>
<accession>A0A1I3UFC4</accession>
<dbReference type="STRING" id="390807.SAMN04488095_3713"/>
<feature type="domain" description="RNA-binding S4" evidence="8">
    <location>
        <begin position="9"/>
        <end position="68"/>
    </location>
</feature>
<keyword evidence="3 5" id="KW-0694">RNA-binding</keyword>
<evidence type="ECO:0000256" key="3">
    <source>
        <dbReference type="ARBA" id="ARBA00022884"/>
    </source>
</evidence>
<dbReference type="SUPFAM" id="SSF55174">
    <property type="entry name" value="Alpha-L RNA-binding motif"/>
    <property type="match status" value="1"/>
</dbReference>
<dbReference type="InterPro" id="IPR050343">
    <property type="entry name" value="RsuA_PseudoU_synthase"/>
</dbReference>
<comment type="catalytic activity">
    <reaction evidence="1">
        <text>a uridine in RNA = a pseudouridine in RNA</text>
        <dbReference type="Rhea" id="RHEA:48348"/>
        <dbReference type="Rhea" id="RHEA-COMP:12068"/>
        <dbReference type="Rhea" id="RHEA-COMP:12069"/>
        <dbReference type="ChEBI" id="CHEBI:65314"/>
        <dbReference type="ChEBI" id="CHEBI:65315"/>
    </reaction>
</comment>
<evidence type="ECO:0000256" key="5">
    <source>
        <dbReference type="PROSITE-ProRule" id="PRU00182"/>
    </source>
</evidence>
<dbReference type="SMART" id="SM00363">
    <property type="entry name" value="S4"/>
    <property type="match status" value="1"/>
</dbReference>
<dbReference type="InterPro" id="IPR036986">
    <property type="entry name" value="S4_RNA-bd_sf"/>
</dbReference>
<dbReference type="InterPro" id="IPR006145">
    <property type="entry name" value="PsdUridine_synth_RsuA/RluA"/>
</dbReference>
<organism evidence="9 10">
    <name type="scientific">Jannaschia pohangensis</name>
    <dbReference type="NCBI Taxonomy" id="390807"/>
    <lineage>
        <taxon>Bacteria</taxon>
        <taxon>Pseudomonadati</taxon>
        <taxon>Pseudomonadota</taxon>
        <taxon>Alphaproteobacteria</taxon>
        <taxon>Rhodobacterales</taxon>
        <taxon>Roseobacteraceae</taxon>
        <taxon>Jannaschia</taxon>
    </lineage>
</organism>
<dbReference type="PANTHER" id="PTHR47683:SF3">
    <property type="entry name" value="RIBOSOMAL LARGE SUBUNIT PSEUDOURIDINE SYNTHASE B"/>
    <property type="match status" value="1"/>
</dbReference>
<dbReference type="PANTHER" id="PTHR47683">
    <property type="entry name" value="PSEUDOURIDINE SYNTHASE FAMILY PROTEIN-RELATED"/>
    <property type="match status" value="1"/>
</dbReference>
<comment type="similarity">
    <text evidence="2 6">Belongs to the pseudouridine synthase RsuA family.</text>
</comment>
<reference evidence="9 10" key="1">
    <citation type="submission" date="2016-10" db="EMBL/GenBank/DDBJ databases">
        <authorList>
            <person name="de Groot N.N."/>
        </authorList>
    </citation>
    <scope>NUCLEOTIDE SEQUENCE [LARGE SCALE GENOMIC DNA]</scope>
    <source>
        <strain evidence="9 10">DSM 19073</strain>
    </source>
</reference>
<feature type="compositionally biased region" description="Basic and acidic residues" evidence="7">
    <location>
        <begin position="279"/>
        <end position="403"/>
    </location>
</feature>
<dbReference type="InterPro" id="IPR020094">
    <property type="entry name" value="TruA/RsuA/RluB/E/F_N"/>
</dbReference>
<dbReference type="RefSeq" id="WP_092784588.1">
    <property type="nucleotide sequence ID" value="NZ_FORA01000007.1"/>
</dbReference>
<evidence type="ECO:0000313" key="10">
    <source>
        <dbReference type="Proteomes" id="UP000199110"/>
    </source>
</evidence>
<dbReference type="NCBIfam" id="TIGR00093">
    <property type="entry name" value="pseudouridine synthase"/>
    <property type="match status" value="1"/>
</dbReference>
<dbReference type="InterPro" id="IPR002942">
    <property type="entry name" value="S4_RNA-bd"/>
</dbReference>
<dbReference type="SUPFAM" id="SSF55120">
    <property type="entry name" value="Pseudouridine synthase"/>
    <property type="match status" value="1"/>
</dbReference>
<dbReference type="Proteomes" id="UP000199110">
    <property type="component" value="Unassembled WGS sequence"/>
</dbReference>
<dbReference type="GO" id="GO:0120159">
    <property type="term" value="F:rRNA pseudouridine synthase activity"/>
    <property type="evidence" value="ECO:0007669"/>
    <property type="project" value="UniProtKB-ARBA"/>
</dbReference>
<protein>
    <recommendedName>
        <fullName evidence="6">Pseudouridine synthase</fullName>
        <ecNumber evidence="6">5.4.99.-</ecNumber>
    </recommendedName>
</protein>
<name>A0A1I3UFC4_9RHOB</name>
<proteinExistence type="inferred from homology"/>
<evidence type="ECO:0000313" key="9">
    <source>
        <dbReference type="EMBL" id="SFJ80576.1"/>
    </source>
</evidence>
<dbReference type="Gene3D" id="3.30.70.1560">
    <property type="entry name" value="Alpha-L RNA-binding motif"/>
    <property type="match status" value="1"/>
</dbReference>
<dbReference type="EC" id="5.4.99.-" evidence="6"/>
<evidence type="ECO:0000256" key="2">
    <source>
        <dbReference type="ARBA" id="ARBA00008348"/>
    </source>
</evidence>
<feature type="compositionally biased region" description="Basic residues" evidence="7">
    <location>
        <begin position="412"/>
        <end position="432"/>
    </location>
</feature>
<dbReference type="OrthoDB" id="9807213at2"/>
<evidence type="ECO:0000256" key="4">
    <source>
        <dbReference type="ARBA" id="ARBA00023235"/>
    </source>
</evidence>
<dbReference type="Pfam" id="PF00849">
    <property type="entry name" value="PseudoU_synth_2"/>
    <property type="match status" value="1"/>
</dbReference>
<dbReference type="EMBL" id="FORA01000007">
    <property type="protein sequence ID" value="SFJ80576.1"/>
    <property type="molecule type" value="Genomic_DNA"/>
</dbReference>
<keyword evidence="10" id="KW-1185">Reference proteome</keyword>
<feature type="region of interest" description="Disordered" evidence="7">
    <location>
        <begin position="239"/>
        <end position="441"/>
    </location>
</feature>
<keyword evidence="4 6" id="KW-0413">Isomerase</keyword>
<dbReference type="GO" id="GO:0000455">
    <property type="term" value="P:enzyme-directed rRNA pseudouridine synthesis"/>
    <property type="evidence" value="ECO:0007669"/>
    <property type="project" value="UniProtKB-ARBA"/>
</dbReference>